<comment type="caution">
    <text evidence="4">The sequence shown here is derived from an EMBL/GenBank/DDBJ whole genome shotgun (WGS) entry which is preliminary data.</text>
</comment>
<evidence type="ECO:0000313" key="4">
    <source>
        <dbReference type="EMBL" id="ORX14867.1"/>
    </source>
</evidence>
<dbReference type="SUPFAM" id="SSF56349">
    <property type="entry name" value="DNA breaking-rejoining enzymes"/>
    <property type="match status" value="1"/>
</dbReference>
<keyword evidence="2" id="KW-0233">DNA recombination</keyword>
<keyword evidence="1" id="KW-0238">DNA-binding</keyword>
<dbReference type="GO" id="GO:0003677">
    <property type="term" value="F:DNA binding"/>
    <property type="evidence" value="ECO:0007669"/>
    <property type="project" value="UniProtKB-KW"/>
</dbReference>
<dbReference type="InterPro" id="IPR011010">
    <property type="entry name" value="DNA_brk_join_enz"/>
</dbReference>
<feature type="region of interest" description="Disordered" evidence="3">
    <location>
        <begin position="684"/>
        <end position="708"/>
    </location>
</feature>
<dbReference type="GO" id="GO:0015074">
    <property type="term" value="P:DNA integration"/>
    <property type="evidence" value="ECO:0007669"/>
    <property type="project" value="InterPro"/>
</dbReference>
<gene>
    <name evidence="4" type="ORF">AWC31_27350</name>
</gene>
<dbReference type="RefSeq" id="WP_085145290.1">
    <property type="nucleotide sequence ID" value="NZ_JACKUA010000026.1"/>
</dbReference>
<evidence type="ECO:0000256" key="3">
    <source>
        <dbReference type="SAM" id="MobiDB-lite"/>
    </source>
</evidence>
<dbReference type="EMBL" id="LQQA01000015">
    <property type="protein sequence ID" value="ORX14867.1"/>
    <property type="molecule type" value="Genomic_DNA"/>
</dbReference>
<dbReference type="InterPro" id="IPR013762">
    <property type="entry name" value="Integrase-like_cat_sf"/>
</dbReference>
<evidence type="ECO:0000313" key="5">
    <source>
        <dbReference type="Proteomes" id="UP000193964"/>
    </source>
</evidence>
<reference evidence="4 5" key="1">
    <citation type="submission" date="2016-01" db="EMBL/GenBank/DDBJ databases">
        <title>The new phylogeny of the genus Mycobacterium.</title>
        <authorList>
            <person name="Tarcisio F."/>
            <person name="Conor M."/>
            <person name="Antonella G."/>
            <person name="Elisabetta G."/>
            <person name="Giulia F.S."/>
            <person name="Sara T."/>
            <person name="Anna F."/>
            <person name="Clotilde B."/>
            <person name="Roberto B."/>
            <person name="Veronica D.S."/>
            <person name="Fabio R."/>
            <person name="Monica P."/>
            <person name="Olivier J."/>
            <person name="Enrico T."/>
            <person name="Nicola S."/>
        </authorList>
    </citation>
    <scope>NUCLEOTIDE SEQUENCE [LARGE SCALE GENOMIC DNA]</scope>
    <source>
        <strain evidence="4 5">ATCC 700010</strain>
    </source>
</reference>
<dbReference type="Proteomes" id="UP000193964">
    <property type="component" value="Unassembled WGS sequence"/>
</dbReference>
<dbReference type="Gene3D" id="1.10.443.10">
    <property type="entry name" value="Intergrase catalytic core"/>
    <property type="match status" value="1"/>
</dbReference>
<name>A0A1X2F8X2_9MYCO</name>
<dbReference type="AlphaFoldDB" id="A0A1X2F8X2"/>
<organism evidence="4 5">
    <name type="scientific">Mycolicibacterium wolinskyi</name>
    <dbReference type="NCBI Taxonomy" id="59750"/>
    <lineage>
        <taxon>Bacteria</taxon>
        <taxon>Bacillati</taxon>
        <taxon>Actinomycetota</taxon>
        <taxon>Actinomycetes</taxon>
        <taxon>Mycobacteriales</taxon>
        <taxon>Mycobacteriaceae</taxon>
        <taxon>Mycolicibacterium</taxon>
    </lineage>
</organism>
<dbReference type="GO" id="GO:0006310">
    <property type="term" value="P:DNA recombination"/>
    <property type="evidence" value="ECO:0007669"/>
    <property type="project" value="UniProtKB-KW"/>
</dbReference>
<proteinExistence type="predicted"/>
<dbReference type="InterPro" id="IPR010998">
    <property type="entry name" value="Integrase_recombinase_N"/>
</dbReference>
<accession>A0A1X2F8X2</accession>
<evidence type="ECO:0000256" key="2">
    <source>
        <dbReference type="ARBA" id="ARBA00023172"/>
    </source>
</evidence>
<evidence type="ECO:0000256" key="1">
    <source>
        <dbReference type="ARBA" id="ARBA00023125"/>
    </source>
</evidence>
<dbReference type="Gene3D" id="1.10.150.130">
    <property type="match status" value="1"/>
</dbReference>
<evidence type="ECO:0008006" key="6">
    <source>
        <dbReference type="Google" id="ProtNLM"/>
    </source>
</evidence>
<dbReference type="OrthoDB" id="8776710at2"/>
<sequence>MTSSAQPEFAATPYRLPSPGDPSIIAQRVHTSEAAVADFADSRWPLAPLGAPAAVKPGLLTWERFPEQLRESFRRAAWLLINTEAPEVTLDKSGSSGVEWFSASTIRTTVMYDWLTFAHWVDERGIGRLSDLTRDDLELFVRHLGEKCVSRGTAARTLRGLTRLWAHAPHLPPGDALPMPPWEDEPISDLLGRGERRGENTTRIIHPATMAPLLLWAQRFLDFADDIAAATARWNTRLARIPRCETRAGFAKASPLVQDWLRDGVTSLPARLQHGQPCWDVQYLAAMHGDVHPSDISNALKASGRDFALDLDAAKPIDSPIIATIDGRPWCDHIDYADLPTLHKSLSAACLVIITYLTGMRPHEALALKPGCCRVERVDGTVRYTVSGRKHKRVRRDGRTDPEGAQRTWATIKPVATAIATLERVYPDEDTLFPMMRDSNIILDPVNASKRITALIDTANRLRDDRHLPQAYAIPPDPAGAVTLRRFRRTLAWHIRRLPQGKIALAVQYGHLTVREGEGYAGLKNDGFAALMEREELTAIVDTIERTRGDVASGARISGAAGQRLVSVLDAAPRFSGTFLSTADLNRVKRDTQLRVYDNPKQFLTCLFDPNRAACLHERTSRSTEPRLDHCAGHCANIARTDRQVADMQREVTRLRREAASPATPEPLAQRMLHRADTFAAAAAHHDATSAEVTLRATEPTALGEPAS</sequence>
<protein>
    <recommendedName>
        <fullName evidence="6">Integrase</fullName>
    </recommendedName>
</protein>